<dbReference type="EMBL" id="JASPKY010000280">
    <property type="protein sequence ID" value="KAK9711418.1"/>
    <property type="molecule type" value="Genomic_DNA"/>
</dbReference>
<evidence type="ECO:0000313" key="1">
    <source>
        <dbReference type="EMBL" id="KAK9711418.1"/>
    </source>
</evidence>
<keyword evidence="2" id="KW-1185">Reference proteome</keyword>
<organism evidence="1 2">
    <name type="scientific">Popillia japonica</name>
    <name type="common">Japanese beetle</name>
    <dbReference type="NCBI Taxonomy" id="7064"/>
    <lineage>
        <taxon>Eukaryota</taxon>
        <taxon>Metazoa</taxon>
        <taxon>Ecdysozoa</taxon>
        <taxon>Arthropoda</taxon>
        <taxon>Hexapoda</taxon>
        <taxon>Insecta</taxon>
        <taxon>Pterygota</taxon>
        <taxon>Neoptera</taxon>
        <taxon>Endopterygota</taxon>
        <taxon>Coleoptera</taxon>
        <taxon>Polyphaga</taxon>
        <taxon>Scarabaeiformia</taxon>
        <taxon>Scarabaeidae</taxon>
        <taxon>Rutelinae</taxon>
        <taxon>Popillia</taxon>
    </lineage>
</organism>
<sequence>MALNKPTWELYPTGIFRHLSYNFGATQIKKFTVLQCKCEALLFVTNMVCGQVDVDIKNYKKKTNRREWSQDHYDQPILISPLLFVTNMVCGQVDVDIKNYKKKTNRREWSQDHYDQPILISLPPHITDRMQLLDVAFY</sequence>
<dbReference type="AlphaFoldDB" id="A0AAW1K1L3"/>
<evidence type="ECO:0000313" key="2">
    <source>
        <dbReference type="Proteomes" id="UP001458880"/>
    </source>
</evidence>
<dbReference type="Proteomes" id="UP001458880">
    <property type="component" value="Unassembled WGS sequence"/>
</dbReference>
<reference evidence="1 2" key="1">
    <citation type="journal article" date="2024" name="BMC Genomics">
        <title>De novo assembly and annotation of Popillia japonica's genome with initial clues to its potential as an invasive pest.</title>
        <authorList>
            <person name="Cucini C."/>
            <person name="Boschi S."/>
            <person name="Funari R."/>
            <person name="Cardaioli E."/>
            <person name="Iannotti N."/>
            <person name="Marturano G."/>
            <person name="Paoli F."/>
            <person name="Bruttini M."/>
            <person name="Carapelli A."/>
            <person name="Frati F."/>
            <person name="Nardi F."/>
        </authorList>
    </citation>
    <scope>NUCLEOTIDE SEQUENCE [LARGE SCALE GENOMIC DNA]</scope>
    <source>
        <strain evidence="1">DMR45628</strain>
    </source>
</reference>
<name>A0AAW1K1L3_POPJA</name>
<gene>
    <name evidence="1" type="ORF">QE152_g25462</name>
</gene>
<comment type="caution">
    <text evidence="1">The sequence shown here is derived from an EMBL/GenBank/DDBJ whole genome shotgun (WGS) entry which is preliminary data.</text>
</comment>
<protein>
    <submittedName>
        <fullName evidence="1">Uncharacterized protein</fullName>
    </submittedName>
</protein>
<proteinExistence type="predicted"/>
<accession>A0AAW1K1L3</accession>